<accession>A0A8X6YHE4</accession>
<proteinExistence type="predicted"/>
<dbReference type="Proteomes" id="UP000886998">
    <property type="component" value="Unassembled WGS sequence"/>
</dbReference>
<organism evidence="1 2">
    <name type="scientific">Trichonephila inaurata madagascariensis</name>
    <dbReference type="NCBI Taxonomy" id="2747483"/>
    <lineage>
        <taxon>Eukaryota</taxon>
        <taxon>Metazoa</taxon>
        <taxon>Ecdysozoa</taxon>
        <taxon>Arthropoda</taxon>
        <taxon>Chelicerata</taxon>
        <taxon>Arachnida</taxon>
        <taxon>Araneae</taxon>
        <taxon>Araneomorphae</taxon>
        <taxon>Entelegynae</taxon>
        <taxon>Araneoidea</taxon>
        <taxon>Nephilidae</taxon>
        <taxon>Trichonephila</taxon>
        <taxon>Trichonephila inaurata</taxon>
    </lineage>
</organism>
<name>A0A8X6YHE4_9ARAC</name>
<reference evidence="1" key="1">
    <citation type="submission" date="2020-08" db="EMBL/GenBank/DDBJ databases">
        <title>Multicomponent nature underlies the extraordinary mechanical properties of spider dragline silk.</title>
        <authorList>
            <person name="Kono N."/>
            <person name="Nakamura H."/>
            <person name="Mori M."/>
            <person name="Yoshida Y."/>
            <person name="Ohtoshi R."/>
            <person name="Malay A.D."/>
            <person name="Moran D.A.P."/>
            <person name="Tomita M."/>
            <person name="Numata K."/>
            <person name="Arakawa K."/>
        </authorList>
    </citation>
    <scope>NUCLEOTIDE SEQUENCE</scope>
</reference>
<comment type="caution">
    <text evidence="1">The sequence shown here is derived from an EMBL/GenBank/DDBJ whole genome shotgun (WGS) entry which is preliminary data.</text>
</comment>
<dbReference type="EMBL" id="BMAV01017721">
    <property type="protein sequence ID" value="GFY69614.1"/>
    <property type="molecule type" value="Genomic_DNA"/>
</dbReference>
<keyword evidence="2" id="KW-1185">Reference proteome</keyword>
<evidence type="ECO:0000313" key="2">
    <source>
        <dbReference type="Proteomes" id="UP000886998"/>
    </source>
</evidence>
<evidence type="ECO:0000313" key="1">
    <source>
        <dbReference type="EMBL" id="GFY69614.1"/>
    </source>
</evidence>
<protein>
    <submittedName>
        <fullName evidence="1">Uncharacterized protein</fullName>
    </submittedName>
</protein>
<gene>
    <name evidence="1" type="ORF">TNIN_328621</name>
</gene>
<dbReference type="AlphaFoldDB" id="A0A8X6YHE4"/>
<sequence>MTVDRGTEDASPRLTKYFKKRGQLKTTLHRPLVRNARLFLLCYFCLPSRTTLPRDDAVSSSGLFNRTVTRRVVRLYNETAWRREGGSSFSCFVPHQSYQSLFGRGLKFKLIDFCIGKSVRSSWDFLSSNS</sequence>